<dbReference type="Pfam" id="PF13781">
    <property type="entry name" value="DoxX_3"/>
    <property type="match status" value="1"/>
</dbReference>
<dbReference type="InterPro" id="IPR025695">
    <property type="entry name" value="DoxX-like"/>
</dbReference>
<dbReference type="EMBL" id="CP058554">
    <property type="protein sequence ID" value="QMV74726.1"/>
    <property type="molecule type" value="Genomic_DNA"/>
</dbReference>
<evidence type="ECO:0000313" key="3">
    <source>
        <dbReference type="Proteomes" id="UP000515240"/>
    </source>
</evidence>
<name>A0A7G5EL51_9BURK</name>
<feature type="transmembrane region" description="Helical" evidence="1">
    <location>
        <begin position="56"/>
        <end position="75"/>
    </location>
</feature>
<accession>A0A7G5EL51</accession>
<keyword evidence="1" id="KW-1133">Transmembrane helix</keyword>
<protein>
    <submittedName>
        <fullName evidence="2">Epimerase</fullName>
    </submittedName>
</protein>
<proteinExistence type="predicted"/>
<keyword evidence="1" id="KW-0472">Membrane</keyword>
<sequence length="135" mass="14444">MTTAPRAQPMQQPLQLLRLSLVAVWLWTGIASLLQWQGESTALLVAGGIQTPGMQAWLIGGGVALDLLLGVWLLCWPGRNAYAAALSAMLLMTLAATALLPALWLHPLGPLSKNLPIAAALWLLWQSSARDGRSE</sequence>
<feature type="transmembrane region" description="Helical" evidence="1">
    <location>
        <begin position="82"/>
        <end position="105"/>
    </location>
</feature>
<evidence type="ECO:0000256" key="1">
    <source>
        <dbReference type="SAM" id="Phobius"/>
    </source>
</evidence>
<keyword evidence="3" id="KW-1185">Reference proteome</keyword>
<dbReference type="KEGG" id="cpis:HS961_18840"/>
<dbReference type="Proteomes" id="UP000515240">
    <property type="component" value="Chromosome"/>
</dbReference>
<reference evidence="2 3" key="1">
    <citation type="journal article" date="2020" name="G3 (Bethesda)">
        <title>CeMbio - The Caenorhabditis elegans Microbiome Resource.</title>
        <authorList>
            <person name="Dirksen P."/>
            <person name="Assie A."/>
            <person name="Zimmermann J."/>
            <person name="Zhang F."/>
            <person name="Tietje A.M."/>
            <person name="Marsh S.A."/>
            <person name="Felix M.A."/>
            <person name="Shapira M."/>
            <person name="Kaleta C."/>
            <person name="Schulenburg H."/>
            <person name="Samuel B."/>
        </authorList>
    </citation>
    <scope>NUCLEOTIDE SEQUENCE [LARGE SCALE GENOMIC DNA]</scope>
    <source>
        <strain evidence="2 3">BIGb0172</strain>
    </source>
</reference>
<keyword evidence="1" id="KW-0812">Transmembrane</keyword>
<evidence type="ECO:0000313" key="2">
    <source>
        <dbReference type="EMBL" id="QMV74726.1"/>
    </source>
</evidence>
<dbReference type="AlphaFoldDB" id="A0A7G5EL51"/>
<gene>
    <name evidence="2" type="ORF">HS961_18840</name>
</gene>
<organism evidence="2 3">
    <name type="scientific">Comamonas piscis</name>
    <dbReference type="NCBI Taxonomy" id="1562974"/>
    <lineage>
        <taxon>Bacteria</taxon>
        <taxon>Pseudomonadati</taxon>
        <taxon>Pseudomonadota</taxon>
        <taxon>Betaproteobacteria</taxon>
        <taxon>Burkholderiales</taxon>
        <taxon>Comamonadaceae</taxon>
        <taxon>Comamonas</taxon>
    </lineage>
</organism>
<feature type="transmembrane region" description="Helical" evidence="1">
    <location>
        <begin position="16"/>
        <end position="36"/>
    </location>
</feature>
<dbReference type="RefSeq" id="WP_182324619.1">
    <property type="nucleotide sequence ID" value="NZ_CP058554.1"/>
</dbReference>